<evidence type="ECO:0000256" key="1">
    <source>
        <dbReference type="SAM" id="Phobius"/>
    </source>
</evidence>
<evidence type="ECO:0000313" key="2">
    <source>
        <dbReference type="EMBL" id="GLQ23884.1"/>
    </source>
</evidence>
<keyword evidence="1" id="KW-0812">Transmembrane</keyword>
<feature type="transmembrane region" description="Helical" evidence="1">
    <location>
        <begin position="15"/>
        <end position="33"/>
    </location>
</feature>
<gene>
    <name evidence="2" type="ORF">GCM10007853_17580</name>
</gene>
<evidence type="ECO:0000313" key="3">
    <source>
        <dbReference type="Proteomes" id="UP001161391"/>
    </source>
</evidence>
<name>A0ABQ5V8N7_9PROT</name>
<sequence length="63" mass="7142">MHHPSRPKGLALDPSTAFLAFVVWRLLGTEVVARFKKTRFTKALEVRMKAMTKTSATAWLALR</sequence>
<comment type="caution">
    <text evidence="2">The sequence shown here is derived from an EMBL/GenBank/DDBJ whole genome shotgun (WGS) entry which is preliminary data.</text>
</comment>
<accession>A0ABQ5V8N7</accession>
<proteinExistence type="predicted"/>
<dbReference type="EMBL" id="BSNK01000002">
    <property type="protein sequence ID" value="GLQ23884.1"/>
    <property type="molecule type" value="Genomic_DNA"/>
</dbReference>
<organism evidence="2 3">
    <name type="scientific">Algimonas ampicilliniresistens</name>
    <dbReference type="NCBI Taxonomy" id="1298735"/>
    <lineage>
        <taxon>Bacteria</taxon>
        <taxon>Pseudomonadati</taxon>
        <taxon>Pseudomonadota</taxon>
        <taxon>Alphaproteobacteria</taxon>
        <taxon>Maricaulales</taxon>
        <taxon>Robiginitomaculaceae</taxon>
        <taxon>Algimonas</taxon>
    </lineage>
</organism>
<keyword evidence="1" id="KW-0472">Membrane</keyword>
<keyword evidence="1" id="KW-1133">Transmembrane helix</keyword>
<reference evidence="2" key="2">
    <citation type="submission" date="2023-01" db="EMBL/GenBank/DDBJ databases">
        <title>Draft genome sequence of Algimonas ampicilliniresistens strain NBRC 108219.</title>
        <authorList>
            <person name="Sun Q."/>
            <person name="Mori K."/>
        </authorList>
    </citation>
    <scope>NUCLEOTIDE SEQUENCE</scope>
    <source>
        <strain evidence="2">NBRC 108219</strain>
    </source>
</reference>
<dbReference type="Proteomes" id="UP001161391">
    <property type="component" value="Unassembled WGS sequence"/>
</dbReference>
<dbReference type="RefSeq" id="WP_284389749.1">
    <property type="nucleotide sequence ID" value="NZ_BSNK01000002.1"/>
</dbReference>
<protein>
    <submittedName>
        <fullName evidence="2">Uncharacterized protein</fullName>
    </submittedName>
</protein>
<keyword evidence="3" id="KW-1185">Reference proteome</keyword>
<reference evidence="2" key="1">
    <citation type="journal article" date="2014" name="Int. J. Syst. Evol. Microbiol.">
        <title>Complete genome of a new Firmicutes species belonging to the dominant human colonic microbiota ('Ruminococcus bicirculans') reveals two chromosomes and a selective capacity to utilize plant glucans.</title>
        <authorList>
            <consortium name="NISC Comparative Sequencing Program"/>
            <person name="Wegmann U."/>
            <person name="Louis P."/>
            <person name="Goesmann A."/>
            <person name="Henrissat B."/>
            <person name="Duncan S.H."/>
            <person name="Flint H.J."/>
        </authorList>
    </citation>
    <scope>NUCLEOTIDE SEQUENCE</scope>
    <source>
        <strain evidence="2">NBRC 108219</strain>
    </source>
</reference>